<feature type="compositionally biased region" description="Low complexity" evidence="1">
    <location>
        <begin position="1029"/>
        <end position="1042"/>
    </location>
</feature>
<comment type="caution">
    <text evidence="2">The sequence shown here is derived from an EMBL/GenBank/DDBJ whole genome shotgun (WGS) entry which is preliminary data.</text>
</comment>
<feature type="compositionally biased region" description="Low complexity" evidence="1">
    <location>
        <begin position="758"/>
        <end position="776"/>
    </location>
</feature>
<feature type="region of interest" description="Disordered" evidence="1">
    <location>
        <begin position="753"/>
        <end position="779"/>
    </location>
</feature>
<dbReference type="EMBL" id="CAJNOT010000244">
    <property type="protein sequence ID" value="CAF0909775.1"/>
    <property type="molecule type" value="Genomic_DNA"/>
</dbReference>
<evidence type="ECO:0000313" key="3">
    <source>
        <dbReference type="Proteomes" id="UP000663864"/>
    </source>
</evidence>
<feature type="compositionally biased region" description="Polar residues" evidence="1">
    <location>
        <begin position="1618"/>
        <end position="1640"/>
    </location>
</feature>
<evidence type="ECO:0000313" key="2">
    <source>
        <dbReference type="EMBL" id="CAF0909775.1"/>
    </source>
</evidence>
<feature type="region of interest" description="Disordered" evidence="1">
    <location>
        <begin position="899"/>
        <end position="918"/>
    </location>
</feature>
<feature type="region of interest" description="Disordered" evidence="1">
    <location>
        <begin position="118"/>
        <end position="137"/>
    </location>
</feature>
<name>A0A814AB36_9BILA</name>
<feature type="region of interest" description="Disordered" evidence="1">
    <location>
        <begin position="1875"/>
        <end position="1906"/>
    </location>
</feature>
<feature type="compositionally biased region" description="Low complexity" evidence="1">
    <location>
        <begin position="1736"/>
        <end position="1755"/>
    </location>
</feature>
<feature type="compositionally biased region" description="Polar residues" evidence="1">
    <location>
        <begin position="1813"/>
        <end position="1839"/>
    </location>
</feature>
<feature type="compositionally biased region" description="Low complexity" evidence="1">
    <location>
        <begin position="808"/>
        <end position="821"/>
    </location>
</feature>
<accession>A0A814AB36</accession>
<feature type="region of interest" description="Disordered" evidence="1">
    <location>
        <begin position="1734"/>
        <end position="1768"/>
    </location>
</feature>
<feature type="compositionally biased region" description="Low complexity" evidence="1">
    <location>
        <begin position="1883"/>
        <end position="1897"/>
    </location>
</feature>
<reference evidence="2" key="1">
    <citation type="submission" date="2021-02" db="EMBL/GenBank/DDBJ databases">
        <authorList>
            <person name="Nowell W R."/>
        </authorList>
    </citation>
    <scope>NUCLEOTIDE SEQUENCE</scope>
</reference>
<feature type="compositionally biased region" description="Polar residues" evidence="1">
    <location>
        <begin position="1785"/>
        <end position="1803"/>
    </location>
</feature>
<feature type="compositionally biased region" description="Low complexity" evidence="1">
    <location>
        <begin position="1608"/>
        <end position="1617"/>
    </location>
</feature>
<feature type="region of interest" description="Disordered" evidence="1">
    <location>
        <begin position="1594"/>
        <end position="1688"/>
    </location>
</feature>
<organism evidence="2 3">
    <name type="scientific">Rotaria sordida</name>
    <dbReference type="NCBI Taxonomy" id="392033"/>
    <lineage>
        <taxon>Eukaryota</taxon>
        <taxon>Metazoa</taxon>
        <taxon>Spiralia</taxon>
        <taxon>Gnathifera</taxon>
        <taxon>Rotifera</taxon>
        <taxon>Eurotatoria</taxon>
        <taxon>Bdelloidea</taxon>
        <taxon>Philodinida</taxon>
        <taxon>Philodinidae</taxon>
        <taxon>Rotaria</taxon>
    </lineage>
</organism>
<feature type="region of interest" description="Disordered" evidence="1">
    <location>
        <begin position="796"/>
        <end position="821"/>
    </location>
</feature>
<feature type="region of interest" description="Disordered" evidence="1">
    <location>
        <begin position="36"/>
        <end position="71"/>
    </location>
</feature>
<feature type="compositionally biased region" description="Polar residues" evidence="1">
    <location>
        <begin position="118"/>
        <end position="128"/>
    </location>
</feature>
<feature type="region of interest" description="Disordered" evidence="1">
    <location>
        <begin position="1783"/>
        <end position="1839"/>
    </location>
</feature>
<feature type="region of interest" description="Disordered" evidence="1">
    <location>
        <begin position="867"/>
        <end position="890"/>
    </location>
</feature>
<feature type="region of interest" description="Disordered" evidence="1">
    <location>
        <begin position="1025"/>
        <end position="1054"/>
    </location>
</feature>
<sequence length="2040" mass="232000">MNRINEEEDFNDITKVMGTVDQFSSAAELPAECSSHNIHSNKHSNNKNDCSKYQTINRPTSLPPTKHFSSMNANFDEDIKQQRRRYTSDSNTNYNKNDSTLLVTSFLQYLRNELKTSTNDKTNDYRQYTKQKSSKNTTSSSIKISQSIIMNSQLNNENLFETNEYNEILTLINLLILRVECLSNENKSKKRKRKKDKYPTVTEVDQNLIEYLYYLFKKFINNDINLSNDLKIPIIDKNNFVSICQTLVRDGCFDIPSTTTTIISKSPNQSLSESLSTSDYISNSQAIVHEYYPDTNQIVEEKSLSDDQISSMTSTEKEPWLVVDFEQPIQLEETLRTSEAMCSLPIPIPDEQLLITNDIYKSCESGSSHSIYLSPDSSSFDLENMVLEFDEITPQSNISFNEDGSSSNVIDESKTIITNDLSNDDIQSLSITSNTICTRLTNNTSSSIDNNEQMTINNTDKMSRREKKMHERWSTSTKTDKNNHEQLSIKTILGVEFPPIAVLRRKFSSTNQQHKNKIEINSNDKINSNTSMTVKEINTLPTTIKVEQTNPDQTIELPSKDLSLLISTNVDENNDDGQLPVTKIFCLQQEEITMKKKQGPLSLHTETITNIHNDLVNNQQANNENNSVIITNPLDSNSLSSSSSSTLISMFPSSLTSSTNETMSNIDQNEEQYKKIEIEEIPDDEEIILKKPIDSIEPIDCILTDDERKQQKQSSPQPNITPIPKDSSLQFGNVLSCYEKAIANLVDTYDDSPQPANTLSTESSVTTTTTTASQSTADDPIALRAVQRFEERMNAAVAKNNKDETNLRTSKGKSSWSGSLSTSRKSLENLFKNIEQQLSSTPVTINNESITSLSSPQLDSYIRPRKTFDDSDFNYGTTYNSPSITSSTIDKINNDNHKIEEQQQQQQQQQPSTLVENDDKRVIDNQSTNIVDSKDQQEGRQQQITSDAIMTSENDLGSEKENLSLVVSSSTDNSIISSSSNTVTGRSSSIEEPAIKPYGFQLEGRRRLNTLEVMRERRQSREYLDKTQLEQQQQQQQQQKLQNEYTPNSEEIQDPIVRRALERYDEKNRKLIQTKSVNYDDIQDPITRRALMRLESNLKKVIPSTTNDTNENWYTENYTLGTLQPTNDRLSRYTNSSQSPTTNNRTKYISVHQRYCTPSSNDTSDLSTTNNFISSGEHDLPVVRAPTQSVYVASNNQQQQQLQQLQQKQPIHIRQRSRSEDMLTSRDLAIGQTTNLDDIDTSTQLQRNRSSNEIALNEPNFQYPNTFIKTLEPNFTRTTESSISYATPTQTYSAYSCEYTRPRRNPLITSLSETPAISKNDLKQLPSSSYSQQEQNEIQRPIPYRPTSENQSSSAFAPIRSSSSTTANYYNQSSLPSSSYDSTYTSNNLNQTPYSDDPIVRRAVERFNIQLQNSLLSTSQYQPRTNYSSNHDPWLNTNRSTLMTTSTPSCGTGGGYQSIIGRRRLTRYDDPNNFLDQSNIGDAYSTSVFSNSQNPYLTTNHYMNISDQPPIIPPRLRRTNNYQNEDINDQYRRHSIDEYLSENINNNNNNNNNNNQSLPNDTFIHYAYPATITNTTNFRPINIDYNQQYDSTNQLSQEQDDLHDRTQSISSTNSSDSIKQQQQQRSGRPTNFPTQINHQQRLPPPTSIRTNLQQNERRTNERIQSNKLSPVDTQSPLGQIPPNNGNLSNDSVFHRLAYTGTKASLSKSSSNSCSNLLNKNSSQLKSCEIDFDDSLNSPTTTSSTTNENNIEQNSSLENKYQRSKSVDSRTRLKFTQVRTMDNDENINSFNDEQDKSIPSSRFTPINIRRDTSTKPQPTNRTNLSYTKQTNGIRTHGSNGNLIDTYNQQQQDIENDENISFNTDNRTRTAISIQHYPTPNNIQTSSSTSSVNSAQSRTKPPVTIPINLDRRDLNTSNTDLNRTVRRSDDNRYISPNTQRRNIPVSVFAPAKLDNKRPAPAPPTSNFESQNQLSYSSRINDNNSMMKLNENQMNKKISSTNSNVNIPTNIVMNEFNLTTDKQDNNKKMNVFERLFRGNKKKN</sequence>
<dbReference type="Proteomes" id="UP000663864">
    <property type="component" value="Unassembled WGS sequence"/>
</dbReference>
<evidence type="ECO:0000256" key="1">
    <source>
        <dbReference type="SAM" id="MobiDB-lite"/>
    </source>
</evidence>
<feature type="compositionally biased region" description="Polar residues" evidence="1">
    <location>
        <begin position="1325"/>
        <end position="1338"/>
    </location>
</feature>
<gene>
    <name evidence="2" type="ORF">ZHD862_LOCUS7828</name>
</gene>
<proteinExistence type="predicted"/>
<feature type="compositionally biased region" description="Low complexity" evidence="1">
    <location>
        <begin position="969"/>
        <end position="988"/>
    </location>
</feature>
<protein>
    <submittedName>
        <fullName evidence="2">Uncharacterized protein</fullName>
    </submittedName>
</protein>
<feature type="compositionally biased region" description="Polar residues" evidence="1">
    <location>
        <begin position="1662"/>
        <end position="1688"/>
    </location>
</feature>
<feature type="compositionally biased region" description="Low complexity" evidence="1">
    <location>
        <begin position="1352"/>
        <end position="1390"/>
    </location>
</feature>
<feature type="region of interest" description="Disordered" evidence="1">
    <location>
        <begin position="969"/>
        <end position="989"/>
    </location>
</feature>
<feature type="compositionally biased region" description="Polar residues" evidence="1">
    <location>
        <begin position="874"/>
        <end position="890"/>
    </location>
</feature>
<feature type="region of interest" description="Disordered" evidence="1">
    <location>
        <begin position="707"/>
        <end position="727"/>
    </location>
</feature>
<feature type="region of interest" description="Disordered" evidence="1">
    <location>
        <begin position="1311"/>
        <end position="1397"/>
    </location>
</feature>